<dbReference type="PROSITE" id="PS50929">
    <property type="entry name" value="ABC_TM1F"/>
    <property type="match status" value="1"/>
</dbReference>
<evidence type="ECO:0000256" key="3">
    <source>
        <dbReference type="ARBA" id="ARBA00022741"/>
    </source>
</evidence>
<evidence type="ECO:0000259" key="8">
    <source>
        <dbReference type="PROSITE" id="PS50893"/>
    </source>
</evidence>
<feature type="transmembrane region" description="Helical" evidence="7">
    <location>
        <begin position="255"/>
        <end position="276"/>
    </location>
</feature>
<protein>
    <submittedName>
        <fullName evidence="10">ABC transporter ATP-binding protein</fullName>
    </submittedName>
</protein>
<dbReference type="EMBL" id="JACSQB010000064">
    <property type="protein sequence ID" value="MBD8047146.1"/>
    <property type="molecule type" value="Genomic_DNA"/>
</dbReference>
<keyword evidence="6 7" id="KW-0472">Membrane</keyword>
<evidence type="ECO:0000256" key="6">
    <source>
        <dbReference type="ARBA" id="ARBA00023136"/>
    </source>
</evidence>
<gene>
    <name evidence="10" type="ORF">H9637_08880</name>
</gene>
<keyword evidence="2 7" id="KW-0812">Transmembrane</keyword>
<dbReference type="InterPro" id="IPR011527">
    <property type="entry name" value="ABC1_TM_dom"/>
</dbReference>
<evidence type="ECO:0000256" key="7">
    <source>
        <dbReference type="SAM" id="Phobius"/>
    </source>
</evidence>
<dbReference type="InterPro" id="IPR036640">
    <property type="entry name" value="ABC1_TM_sf"/>
</dbReference>
<dbReference type="InterPro" id="IPR003593">
    <property type="entry name" value="AAA+_ATPase"/>
</dbReference>
<evidence type="ECO:0000313" key="11">
    <source>
        <dbReference type="Proteomes" id="UP000627166"/>
    </source>
</evidence>
<evidence type="ECO:0000259" key="9">
    <source>
        <dbReference type="PROSITE" id="PS50929"/>
    </source>
</evidence>
<evidence type="ECO:0000256" key="4">
    <source>
        <dbReference type="ARBA" id="ARBA00022840"/>
    </source>
</evidence>
<dbReference type="SUPFAM" id="SSF90123">
    <property type="entry name" value="ABC transporter transmembrane region"/>
    <property type="match status" value="1"/>
</dbReference>
<feature type="transmembrane region" description="Helical" evidence="7">
    <location>
        <begin position="282"/>
        <end position="308"/>
    </location>
</feature>
<keyword evidence="3" id="KW-0547">Nucleotide-binding</keyword>
<sequence>MNSIKNQWKIIRISFITNKVYCSVYILMRLLISLVPAFYVLAYSEFIDNILKLYNGSVNYRGLLYSFLWILTITFIKYLSESLNGYIYNKINLNLLKALKMEMIEKKSKLKYELIENKDAWDLIYRTSKGIPDKINIGFVSFFDLLELSIKILSIIIIVGVFSKVAAIIVLLCFIPIVIVSIKSGKNDYSSYMEIEKIARRIDNYEDILTSKEYADERTIFNYTEWFSEKCKKSYDKMISMFLKIKLKFYTKVKVTSFIITVILFVIIFILMNLTVNKVITIGLFTSIIMQLLEIINGIAWQLAGIIYKLTNSNVYMNDYLNFYSLEETCNNLSDNECLDKVDIIEFKNVNFKYPGNTEYTLKNLNLKLNNSENYAIVGENGAGKSTIIKLLLKLYDTYEGEILINGIELKKIKDVTSLFSVVFQDYAKYEISIKDNILFGENEKISEENLCQYFDYVNFSITKERFPEGINTELGRLTKKNTDMSIGQWQKLAMVRALCQGGNFYILDEPTAALDPISEAMIYKDFMKILSKNPSLIITHRLGAAKLADKIMVIKNGTNVESGSHDELMSRESLYRNMYVSQSRWYSDEKAKCI</sequence>
<dbReference type="InterPro" id="IPR039421">
    <property type="entry name" value="Type_1_exporter"/>
</dbReference>
<dbReference type="SUPFAM" id="SSF52540">
    <property type="entry name" value="P-loop containing nucleoside triphosphate hydrolases"/>
    <property type="match status" value="1"/>
</dbReference>
<evidence type="ECO:0000256" key="5">
    <source>
        <dbReference type="ARBA" id="ARBA00022989"/>
    </source>
</evidence>
<feature type="transmembrane region" description="Helical" evidence="7">
    <location>
        <begin position="20"/>
        <end position="42"/>
    </location>
</feature>
<dbReference type="InterPro" id="IPR003439">
    <property type="entry name" value="ABC_transporter-like_ATP-bd"/>
</dbReference>
<feature type="transmembrane region" description="Helical" evidence="7">
    <location>
        <begin position="165"/>
        <end position="182"/>
    </location>
</feature>
<dbReference type="SMART" id="SM00382">
    <property type="entry name" value="AAA"/>
    <property type="match status" value="1"/>
</dbReference>
<evidence type="ECO:0000256" key="1">
    <source>
        <dbReference type="ARBA" id="ARBA00004651"/>
    </source>
</evidence>
<dbReference type="PROSITE" id="PS50893">
    <property type="entry name" value="ABC_TRANSPORTER_2"/>
    <property type="match status" value="1"/>
</dbReference>
<dbReference type="Gene3D" id="1.20.1560.10">
    <property type="entry name" value="ABC transporter type 1, transmembrane domain"/>
    <property type="match status" value="1"/>
</dbReference>
<keyword evidence="5 7" id="KW-1133">Transmembrane helix</keyword>
<dbReference type="PANTHER" id="PTHR24221">
    <property type="entry name" value="ATP-BINDING CASSETTE SUB-FAMILY B"/>
    <property type="match status" value="1"/>
</dbReference>
<reference evidence="10 11" key="1">
    <citation type="submission" date="2020-08" db="EMBL/GenBank/DDBJ databases">
        <title>A Genomic Blueprint of the Chicken Gut Microbiome.</title>
        <authorList>
            <person name="Gilroy R."/>
            <person name="Ravi A."/>
            <person name="Getino M."/>
            <person name="Pursley I."/>
            <person name="Horton D.L."/>
            <person name="Alikhan N.-F."/>
            <person name="Baker D."/>
            <person name="Gharbi K."/>
            <person name="Hall N."/>
            <person name="Watson M."/>
            <person name="Adriaenssens E.M."/>
            <person name="Foster-Nyarko E."/>
            <person name="Jarju S."/>
            <person name="Secka A."/>
            <person name="Antonio M."/>
            <person name="Oren A."/>
            <person name="Chaudhuri R."/>
            <person name="La Ragione R.M."/>
            <person name="Hildebrand F."/>
            <person name="Pallen M.J."/>
        </authorList>
    </citation>
    <scope>NUCLEOTIDE SEQUENCE [LARGE SCALE GENOMIC DNA]</scope>
    <source>
        <strain evidence="10 11">N37</strain>
    </source>
</reference>
<dbReference type="GO" id="GO:0005524">
    <property type="term" value="F:ATP binding"/>
    <property type="evidence" value="ECO:0007669"/>
    <property type="project" value="UniProtKB-KW"/>
</dbReference>
<dbReference type="InterPro" id="IPR027417">
    <property type="entry name" value="P-loop_NTPase"/>
</dbReference>
<dbReference type="PANTHER" id="PTHR24221:SF654">
    <property type="entry name" value="ATP-BINDING CASSETTE SUB-FAMILY B MEMBER 6"/>
    <property type="match status" value="1"/>
</dbReference>
<keyword evidence="11" id="KW-1185">Reference proteome</keyword>
<dbReference type="Proteomes" id="UP000627166">
    <property type="component" value="Unassembled WGS sequence"/>
</dbReference>
<feature type="transmembrane region" description="Helical" evidence="7">
    <location>
        <begin position="135"/>
        <end position="159"/>
    </location>
</feature>
<feature type="domain" description="ABC transporter" evidence="8">
    <location>
        <begin position="345"/>
        <end position="582"/>
    </location>
</feature>
<evidence type="ECO:0000313" key="10">
    <source>
        <dbReference type="EMBL" id="MBD8047146.1"/>
    </source>
</evidence>
<comment type="caution">
    <text evidence="10">The sequence shown here is derived from an EMBL/GenBank/DDBJ whole genome shotgun (WGS) entry which is preliminary data.</text>
</comment>
<dbReference type="RefSeq" id="WP_191740120.1">
    <property type="nucleotide sequence ID" value="NZ_JACSQB010000064.1"/>
</dbReference>
<dbReference type="Gene3D" id="3.40.50.300">
    <property type="entry name" value="P-loop containing nucleotide triphosphate hydrolases"/>
    <property type="match status" value="1"/>
</dbReference>
<name>A0ABR8YSA9_9CLOT</name>
<organism evidence="10 11">
    <name type="scientific">Clostridium faecium</name>
    <dbReference type="NCBI Taxonomy" id="2762223"/>
    <lineage>
        <taxon>Bacteria</taxon>
        <taxon>Bacillati</taxon>
        <taxon>Bacillota</taxon>
        <taxon>Clostridia</taxon>
        <taxon>Eubacteriales</taxon>
        <taxon>Clostridiaceae</taxon>
        <taxon>Clostridium</taxon>
    </lineage>
</organism>
<accession>A0ABR8YSA9</accession>
<keyword evidence="4 10" id="KW-0067">ATP-binding</keyword>
<feature type="transmembrane region" description="Helical" evidence="7">
    <location>
        <begin position="62"/>
        <end position="80"/>
    </location>
</feature>
<feature type="domain" description="ABC transmembrane type-1" evidence="9">
    <location>
        <begin position="26"/>
        <end position="301"/>
    </location>
</feature>
<comment type="subcellular location">
    <subcellularLocation>
        <location evidence="1">Cell membrane</location>
        <topology evidence="1">Multi-pass membrane protein</topology>
    </subcellularLocation>
</comment>
<evidence type="ECO:0000256" key="2">
    <source>
        <dbReference type="ARBA" id="ARBA00022692"/>
    </source>
</evidence>
<proteinExistence type="predicted"/>
<dbReference type="Pfam" id="PF00005">
    <property type="entry name" value="ABC_tran"/>
    <property type="match status" value="1"/>
</dbReference>